<dbReference type="GO" id="GO:0051707">
    <property type="term" value="P:response to other organism"/>
    <property type="evidence" value="ECO:0007669"/>
    <property type="project" value="UniProtKB-ARBA"/>
</dbReference>
<keyword evidence="4" id="KW-0433">Leucine-rich repeat</keyword>
<evidence type="ECO:0000256" key="11">
    <source>
        <dbReference type="SAM" id="Phobius"/>
    </source>
</evidence>
<dbReference type="Gene3D" id="3.80.10.10">
    <property type="entry name" value="Ribonuclease Inhibitor"/>
    <property type="match status" value="6"/>
</dbReference>
<evidence type="ECO:0000256" key="7">
    <source>
        <dbReference type="ARBA" id="ARBA00022737"/>
    </source>
</evidence>
<dbReference type="PANTHER" id="PTHR48063">
    <property type="entry name" value="LRR RECEPTOR-LIKE KINASE"/>
    <property type="match status" value="1"/>
</dbReference>
<evidence type="ECO:0000256" key="6">
    <source>
        <dbReference type="ARBA" id="ARBA00022729"/>
    </source>
</evidence>
<keyword evidence="9 11" id="KW-0472">Membrane</keyword>
<dbReference type="SMART" id="SM00369">
    <property type="entry name" value="LRR_TYP"/>
    <property type="match status" value="8"/>
</dbReference>
<evidence type="ECO:0000256" key="1">
    <source>
        <dbReference type="ARBA" id="ARBA00004251"/>
    </source>
</evidence>
<feature type="transmembrane region" description="Helical" evidence="11">
    <location>
        <begin position="925"/>
        <end position="947"/>
    </location>
</feature>
<protein>
    <recommendedName>
        <fullName evidence="17">Leucine-rich repeat-containing N-terminal plant-type domain-containing protein</fullName>
    </recommendedName>
</protein>
<dbReference type="Proteomes" id="UP001177003">
    <property type="component" value="Chromosome 5"/>
</dbReference>
<dbReference type="SUPFAM" id="SSF52058">
    <property type="entry name" value="L domain-like"/>
    <property type="match status" value="3"/>
</dbReference>
<dbReference type="PROSITE" id="PS51257">
    <property type="entry name" value="PROKAR_LIPOPROTEIN"/>
    <property type="match status" value="1"/>
</dbReference>
<keyword evidence="5 11" id="KW-0812">Transmembrane</keyword>
<evidence type="ECO:0000259" key="13">
    <source>
        <dbReference type="Pfam" id="PF08263"/>
    </source>
</evidence>
<dbReference type="AlphaFoldDB" id="A0AA36E781"/>
<dbReference type="InterPro" id="IPR001611">
    <property type="entry name" value="Leu-rich_rpt"/>
</dbReference>
<feature type="signal peptide" evidence="12">
    <location>
        <begin position="1"/>
        <end position="21"/>
    </location>
</feature>
<gene>
    <name evidence="15" type="ORF">LSALG_LOCUS25163</name>
</gene>
<name>A0AA36E781_LACSI</name>
<feature type="chain" id="PRO_5041220378" description="Leucine-rich repeat-containing N-terminal plant-type domain-containing protein" evidence="12">
    <location>
        <begin position="22"/>
        <end position="967"/>
    </location>
</feature>
<keyword evidence="6 12" id="KW-0732">Signal</keyword>
<dbReference type="Pfam" id="PF00560">
    <property type="entry name" value="LRR_1"/>
    <property type="match status" value="6"/>
</dbReference>
<dbReference type="InterPro" id="IPR032675">
    <property type="entry name" value="LRR_dom_sf"/>
</dbReference>
<evidence type="ECO:0000256" key="4">
    <source>
        <dbReference type="ARBA" id="ARBA00022614"/>
    </source>
</evidence>
<evidence type="ECO:0000256" key="3">
    <source>
        <dbReference type="ARBA" id="ARBA00022475"/>
    </source>
</evidence>
<dbReference type="Pfam" id="PF08263">
    <property type="entry name" value="LRRNT_2"/>
    <property type="match status" value="1"/>
</dbReference>
<keyword evidence="10" id="KW-0325">Glycoprotein</keyword>
<dbReference type="InterPro" id="IPR013210">
    <property type="entry name" value="LRR_N_plant-typ"/>
</dbReference>
<dbReference type="SMART" id="SM00365">
    <property type="entry name" value="LRR_SD22"/>
    <property type="match status" value="6"/>
</dbReference>
<evidence type="ECO:0000256" key="5">
    <source>
        <dbReference type="ARBA" id="ARBA00022692"/>
    </source>
</evidence>
<evidence type="ECO:0000256" key="2">
    <source>
        <dbReference type="ARBA" id="ARBA00009592"/>
    </source>
</evidence>
<comment type="subcellular location">
    <subcellularLocation>
        <location evidence="1">Cell membrane</location>
        <topology evidence="1">Single-pass type I membrane protein</topology>
    </subcellularLocation>
</comment>
<organism evidence="15 16">
    <name type="scientific">Lactuca saligna</name>
    <name type="common">Willowleaf lettuce</name>
    <dbReference type="NCBI Taxonomy" id="75948"/>
    <lineage>
        <taxon>Eukaryota</taxon>
        <taxon>Viridiplantae</taxon>
        <taxon>Streptophyta</taxon>
        <taxon>Embryophyta</taxon>
        <taxon>Tracheophyta</taxon>
        <taxon>Spermatophyta</taxon>
        <taxon>Magnoliopsida</taxon>
        <taxon>eudicotyledons</taxon>
        <taxon>Gunneridae</taxon>
        <taxon>Pentapetalae</taxon>
        <taxon>asterids</taxon>
        <taxon>campanulids</taxon>
        <taxon>Asterales</taxon>
        <taxon>Asteraceae</taxon>
        <taxon>Cichorioideae</taxon>
        <taxon>Cichorieae</taxon>
        <taxon>Lactucinae</taxon>
        <taxon>Lactuca</taxon>
    </lineage>
</organism>
<dbReference type="PANTHER" id="PTHR48063:SF76">
    <property type="entry name" value="NON-SPECIFIC SERINE_THREONINE PROTEIN KINASE"/>
    <property type="match status" value="1"/>
</dbReference>
<dbReference type="FunFam" id="3.80.10.10:FF:000111">
    <property type="entry name" value="LRR receptor-like serine/threonine-protein kinase ERECTA"/>
    <property type="match status" value="1"/>
</dbReference>
<dbReference type="InterPro" id="IPR003591">
    <property type="entry name" value="Leu-rich_rpt_typical-subtyp"/>
</dbReference>
<accession>A0AA36E781</accession>
<keyword evidence="3" id="KW-1003">Cell membrane</keyword>
<dbReference type="Pfam" id="PF13855">
    <property type="entry name" value="LRR_8"/>
    <property type="match status" value="1"/>
</dbReference>
<evidence type="ECO:0000259" key="14">
    <source>
        <dbReference type="Pfam" id="PF23598"/>
    </source>
</evidence>
<dbReference type="InterPro" id="IPR055414">
    <property type="entry name" value="LRR_R13L4/SHOC2-like"/>
</dbReference>
<evidence type="ECO:0000313" key="16">
    <source>
        <dbReference type="Proteomes" id="UP001177003"/>
    </source>
</evidence>
<dbReference type="EMBL" id="OX465081">
    <property type="protein sequence ID" value="CAI9285701.1"/>
    <property type="molecule type" value="Genomic_DNA"/>
</dbReference>
<sequence length="967" mass="106948">MRKLWLGKFLLFFTFATTNLASGCYEQEREVLLRFKRSLVSDPSGRLSSWSGNNCCQWQGVGCDNATGHVTTLDLGSPYLGFAEMLRVNKLKSSLAELTQLRFLNLSSMGFSGIVPHFIGNLSNLCVLDLSYMDLVVDDFTWVTSLLSLKHLDLSGLSVVKAPNFNKVLLYMISSLQVLLLSGCELSNPHFYGMHLESNLTLSPIHTLDLSSNFLQDEFPLFLQNLTSLQVLDLSFNELNSSIPVMKKVVDLNLEQNGFTGIQDTRVWRLCQLQRLDLSFNSMEGGFMGPSTNGNGSECAQFSLETLNLYENKLVGEIPTSLGRLTALRELNLGWNELTGTIPEALGNLTSLRELDISNNKLTGSIPTSFGNLLLLKNLYLSSNLLNGTIPFSLGRLSNLQNLYLEFNWLSGLPLSLGNLSELRSLHAPYNFLQGPLPTIGKLSKLSSLDISGNSLSDVVTEAHFSNTSMLKYFDATSNYKLSFKFSPDWKPPFQIGKLELGSCKIESDFPQWIRAQTSLEYLDLSNTSIYGPLPDWLSELPIMMTLDLSHNFLNGPLTNLPSNQTIQDLTITYPGQSRLLLLRNNLFNGSIPKSLCNITKLAILDLSRNTLSGTFPDCLGSIRNLYVLTLSSNQLSGVIPSSVGNLGSSLDWLALNNNSFQGELPKTLANCRNLVLLDLGENRFSGSVPKWIGENMKELVFLRLHKNSFTGPIPVELCERSTLQIMDLGENKLTGTIPRCFQNLSGMITGGDNSISFSGSYELSLSQVMKGVVLEYTTTLRYVVNIDLSSNKLVGEIPKELSLLLGLHGLNLSNNHLTGRIPDRIGDMNSLESLDLSINQLSGVIPQSLSALTFLSYLNLSHNNLSGRIPTGSQLQTLTDPSIYAANSELCGNPLPIKCNHDDDVPGTGRNSEEDEDDDSDEKIWIYGATGGFTTGFMGIVAILVLKNRWRLVFFKFVGYYIRRKL</sequence>
<keyword evidence="16" id="KW-1185">Reference proteome</keyword>
<reference evidence="15" key="1">
    <citation type="submission" date="2023-04" db="EMBL/GenBank/DDBJ databases">
        <authorList>
            <person name="Vijverberg K."/>
            <person name="Xiong W."/>
            <person name="Schranz E."/>
        </authorList>
    </citation>
    <scope>NUCLEOTIDE SEQUENCE</scope>
</reference>
<feature type="domain" description="Leucine-rich repeat-containing N-terminal plant-type" evidence="13">
    <location>
        <begin position="27"/>
        <end position="64"/>
    </location>
</feature>
<keyword evidence="7" id="KW-0677">Repeat</keyword>
<keyword evidence="8 11" id="KW-1133">Transmembrane helix</keyword>
<dbReference type="GO" id="GO:0006952">
    <property type="term" value="P:defense response"/>
    <property type="evidence" value="ECO:0007669"/>
    <property type="project" value="UniProtKB-ARBA"/>
</dbReference>
<dbReference type="Pfam" id="PF23598">
    <property type="entry name" value="LRR_14"/>
    <property type="match status" value="1"/>
</dbReference>
<dbReference type="PRINTS" id="PR00019">
    <property type="entry name" value="LEURICHRPT"/>
</dbReference>
<evidence type="ECO:0000256" key="12">
    <source>
        <dbReference type="SAM" id="SignalP"/>
    </source>
</evidence>
<evidence type="ECO:0008006" key="17">
    <source>
        <dbReference type="Google" id="ProtNLM"/>
    </source>
</evidence>
<dbReference type="InterPro" id="IPR046956">
    <property type="entry name" value="RLP23-like"/>
</dbReference>
<proteinExistence type="inferred from homology"/>
<evidence type="ECO:0000256" key="9">
    <source>
        <dbReference type="ARBA" id="ARBA00023136"/>
    </source>
</evidence>
<evidence type="ECO:0000313" key="15">
    <source>
        <dbReference type="EMBL" id="CAI9285701.1"/>
    </source>
</evidence>
<evidence type="ECO:0000256" key="8">
    <source>
        <dbReference type="ARBA" id="ARBA00022989"/>
    </source>
</evidence>
<dbReference type="FunFam" id="3.80.10.10:FF:000095">
    <property type="entry name" value="LRR receptor-like serine/threonine-protein kinase GSO1"/>
    <property type="match status" value="2"/>
</dbReference>
<feature type="domain" description="Disease resistance R13L4/SHOC-2-like LRR" evidence="14">
    <location>
        <begin position="364"/>
        <end position="551"/>
    </location>
</feature>
<comment type="similarity">
    <text evidence="2">Belongs to the RLP family.</text>
</comment>
<evidence type="ECO:0000256" key="10">
    <source>
        <dbReference type="ARBA" id="ARBA00023180"/>
    </source>
</evidence>
<dbReference type="GO" id="GO:0005886">
    <property type="term" value="C:plasma membrane"/>
    <property type="evidence" value="ECO:0007669"/>
    <property type="project" value="UniProtKB-SubCell"/>
</dbReference>